<evidence type="ECO:0000313" key="2">
    <source>
        <dbReference type="Proteomes" id="UP000189935"/>
    </source>
</evidence>
<name>A0A1M6QQ78_9BRAD</name>
<dbReference type="Pfam" id="PF12686">
    <property type="entry name" value="DUF3800"/>
    <property type="match status" value="1"/>
</dbReference>
<reference evidence="1 2" key="1">
    <citation type="submission" date="2016-11" db="EMBL/GenBank/DDBJ databases">
        <authorList>
            <person name="Jaros S."/>
            <person name="Januszkiewicz K."/>
            <person name="Wedrychowicz H."/>
        </authorList>
    </citation>
    <scope>NUCLEOTIDE SEQUENCE [LARGE SCALE GENOMIC DNA]</scope>
    <source>
        <strain evidence="1 2">GAS499</strain>
    </source>
</reference>
<dbReference type="EMBL" id="LT670844">
    <property type="protein sequence ID" value="SHK22250.1"/>
    <property type="molecule type" value="Genomic_DNA"/>
</dbReference>
<protein>
    <recommendedName>
        <fullName evidence="3">DUF3800 domain-containing protein</fullName>
    </recommendedName>
</protein>
<dbReference type="Proteomes" id="UP000189935">
    <property type="component" value="Chromosome I"/>
</dbReference>
<dbReference type="OrthoDB" id="7541663at2"/>
<gene>
    <name evidence="1" type="ORF">SAMN05444159_2744</name>
</gene>
<evidence type="ECO:0000313" key="1">
    <source>
        <dbReference type="EMBL" id="SHK22250.1"/>
    </source>
</evidence>
<evidence type="ECO:0008006" key="3">
    <source>
        <dbReference type="Google" id="ProtNLM"/>
    </source>
</evidence>
<dbReference type="RefSeq" id="WP_079538625.1">
    <property type="nucleotide sequence ID" value="NZ_LT670844.1"/>
</dbReference>
<proteinExistence type="predicted"/>
<organism evidence="1 2">
    <name type="scientific">Bradyrhizobium lablabi</name>
    <dbReference type="NCBI Taxonomy" id="722472"/>
    <lineage>
        <taxon>Bacteria</taxon>
        <taxon>Pseudomonadati</taxon>
        <taxon>Pseudomonadota</taxon>
        <taxon>Alphaproteobacteria</taxon>
        <taxon>Hyphomicrobiales</taxon>
        <taxon>Nitrobacteraceae</taxon>
        <taxon>Bradyrhizobium</taxon>
    </lineage>
</organism>
<dbReference type="InterPro" id="IPR024524">
    <property type="entry name" value="DUF3800"/>
</dbReference>
<dbReference type="AlphaFoldDB" id="A0A1M6QQ78"/>
<sequence length="379" mass="42636">MVDIDEFRESQIRLYGLTKANESYTFYHDETNNIRKLHVAAHGLNVAELKVFVLGGVVHDGAPRPIDVQPLRAAMQIQKTAREIKLEHVAKGDFLELLRSAKLTTFLRWITDNRLMIHYHELDPLYWSIVDIVDSILPKLRDPVLFQYHALLKSDLAAVLRSDLPATIGLFHHYGYPGLTPESRKPFLNELVALLEHNSAVLPALNATMLKGVLKSGRGLDSLDFIEGYPPNMLIDDFSTFYLGRIAIFKHATHVLDMEESIQDRFLKTPLTRGGEPVMHYRFADSKAEPGIQLADIVVGVLGKMHSYFTETPRDEVAADRANLTGTSLQNSELLRDLLAASHDANIAFLNHVSSMHDLDKLDLFLGFQDGTYAPPMKS</sequence>
<accession>A0A1M6QQ78</accession>